<sequence length="87" mass="9518">MAAVMLRALGNGAPDVMGERRGRDGERRGDERDGPDDERGDFLVVKYVLPRNPLSCCSMITTAVPPMNPGQPLAAHSNKISLSRRNR</sequence>
<reference evidence="2" key="1">
    <citation type="journal article" date="2005" name="PLoS Biol.">
        <title>The genomes of Oryza sativa: a history of duplications.</title>
        <authorList>
            <person name="Yu J."/>
            <person name="Wang J."/>
            <person name="Lin W."/>
            <person name="Li S."/>
            <person name="Li H."/>
            <person name="Zhou J."/>
            <person name="Ni P."/>
            <person name="Dong W."/>
            <person name="Hu S."/>
            <person name="Zeng C."/>
            <person name="Zhang J."/>
            <person name="Zhang Y."/>
            <person name="Li R."/>
            <person name="Xu Z."/>
            <person name="Li S."/>
            <person name="Li X."/>
            <person name="Zheng H."/>
            <person name="Cong L."/>
            <person name="Lin L."/>
            <person name="Yin J."/>
            <person name="Geng J."/>
            <person name="Li G."/>
            <person name="Shi J."/>
            <person name="Liu J."/>
            <person name="Lv H."/>
            <person name="Li J."/>
            <person name="Wang J."/>
            <person name="Deng Y."/>
            <person name="Ran L."/>
            <person name="Shi X."/>
            <person name="Wang X."/>
            <person name="Wu Q."/>
            <person name="Li C."/>
            <person name="Ren X."/>
            <person name="Wang J."/>
            <person name="Wang X."/>
            <person name="Li D."/>
            <person name="Liu D."/>
            <person name="Zhang X."/>
            <person name="Ji Z."/>
            <person name="Zhao W."/>
            <person name="Sun Y."/>
            <person name="Zhang Z."/>
            <person name="Bao J."/>
            <person name="Han Y."/>
            <person name="Dong L."/>
            <person name="Ji J."/>
            <person name="Chen P."/>
            <person name="Wu S."/>
            <person name="Liu J."/>
            <person name="Xiao Y."/>
            <person name="Bu D."/>
            <person name="Tan J."/>
            <person name="Yang L."/>
            <person name="Ye C."/>
            <person name="Zhang J."/>
            <person name="Xu J."/>
            <person name="Zhou Y."/>
            <person name="Yu Y."/>
            <person name="Zhang B."/>
            <person name="Zhuang S."/>
            <person name="Wei H."/>
            <person name="Liu B."/>
            <person name="Lei M."/>
            <person name="Yu H."/>
            <person name="Li Y."/>
            <person name="Xu H."/>
            <person name="Wei S."/>
            <person name="He X."/>
            <person name="Fang L."/>
            <person name="Zhang Z."/>
            <person name="Zhang Y."/>
            <person name="Huang X."/>
            <person name="Su Z."/>
            <person name="Tong W."/>
            <person name="Li J."/>
            <person name="Tong Z."/>
            <person name="Li S."/>
            <person name="Ye J."/>
            <person name="Wang L."/>
            <person name="Fang L."/>
            <person name="Lei T."/>
            <person name="Chen C."/>
            <person name="Chen H."/>
            <person name="Xu Z."/>
            <person name="Li H."/>
            <person name="Huang H."/>
            <person name="Zhang F."/>
            <person name="Xu H."/>
            <person name="Li N."/>
            <person name="Zhao C."/>
            <person name="Li S."/>
            <person name="Dong L."/>
            <person name="Huang Y."/>
            <person name="Li L."/>
            <person name="Xi Y."/>
            <person name="Qi Q."/>
            <person name="Li W."/>
            <person name="Zhang B."/>
            <person name="Hu W."/>
            <person name="Zhang Y."/>
            <person name="Tian X."/>
            <person name="Jiao Y."/>
            <person name="Liang X."/>
            <person name="Jin J."/>
            <person name="Gao L."/>
            <person name="Zheng W."/>
            <person name="Hao B."/>
            <person name="Liu S."/>
            <person name="Wang W."/>
            <person name="Yuan L."/>
            <person name="Cao M."/>
            <person name="McDermott J."/>
            <person name="Samudrala R."/>
            <person name="Wang J."/>
            <person name="Wong G.K."/>
            <person name="Yang H."/>
        </authorList>
    </citation>
    <scope>NUCLEOTIDE SEQUENCE [LARGE SCALE GENOMIC DNA]</scope>
</reference>
<evidence type="ECO:0000256" key="1">
    <source>
        <dbReference type="SAM" id="MobiDB-lite"/>
    </source>
</evidence>
<reference evidence="2" key="2">
    <citation type="submission" date="2008-12" db="EMBL/GenBank/DDBJ databases">
        <title>Improved gene annotation of the rice (Oryza sativa) genomes.</title>
        <authorList>
            <person name="Wang J."/>
            <person name="Li R."/>
            <person name="Fan W."/>
            <person name="Huang Q."/>
            <person name="Zhang J."/>
            <person name="Zhou Y."/>
            <person name="Hu Y."/>
            <person name="Zi S."/>
            <person name="Li J."/>
            <person name="Ni P."/>
            <person name="Zheng H."/>
            <person name="Zhang Y."/>
            <person name="Zhao M."/>
            <person name="Hao Q."/>
            <person name="McDermott J."/>
            <person name="Samudrala R."/>
            <person name="Kristiansen K."/>
            <person name="Wong G.K.-S."/>
        </authorList>
    </citation>
    <scope>NUCLEOTIDE SEQUENCE</scope>
</reference>
<proteinExistence type="predicted"/>
<organism evidence="2">
    <name type="scientific">Oryza sativa subsp. japonica</name>
    <name type="common">Rice</name>
    <dbReference type="NCBI Taxonomy" id="39947"/>
    <lineage>
        <taxon>Eukaryota</taxon>
        <taxon>Viridiplantae</taxon>
        <taxon>Streptophyta</taxon>
        <taxon>Embryophyta</taxon>
        <taxon>Tracheophyta</taxon>
        <taxon>Spermatophyta</taxon>
        <taxon>Magnoliopsida</taxon>
        <taxon>Liliopsida</taxon>
        <taxon>Poales</taxon>
        <taxon>Poaceae</taxon>
        <taxon>BOP clade</taxon>
        <taxon>Oryzoideae</taxon>
        <taxon>Oryzeae</taxon>
        <taxon>Oryzinae</taxon>
        <taxon>Oryza</taxon>
        <taxon>Oryza sativa</taxon>
    </lineage>
</organism>
<gene>
    <name evidence="2" type="ORF">OsJ_31764</name>
</gene>
<dbReference type="Proteomes" id="UP000007752">
    <property type="component" value="Chromosome 10"/>
</dbReference>
<name>B9G622_ORYSJ</name>
<dbReference type="EMBL" id="CM000147">
    <property type="protein sequence ID" value="EEE51069.1"/>
    <property type="molecule type" value="Genomic_DNA"/>
</dbReference>
<feature type="region of interest" description="Disordered" evidence="1">
    <location>
        <begin position="65"/>
        <end position="87"/>
    </location>
</feature>
<feature type="region of interest" description="Disordered" evidence="1">
    <location>
        <begin position="1"/>
        <end position="39"/>
    </location>
</feature>
<feature type="compositionally biased region" description="Basic and acidic residues" evidence="1">
    <location>
        <begin position="17"/>
        <end position="32"/>
    </location>
</feature>
<accession>B9G622</accession>
<protein>
    <submittedName>
        <fullName evidence="2">Uncharacterized protein</fullName>
    </submittedName>
</protein>
<evidence type="ECO:0000313" key="2">
    <source>
        <dbReference type="EMBL" id="EEE51069.1"/>
    </source>
</evidence>
<dbReference type="AlphaFoldDB" id="B9G622"/>